<name>A0ABX1CJW6_9SPHN</name>
<dbReference type="InterPro" id="IPR029044">
    <property type="entry name" value="Nucleotide-diphossugar_trans"/>
</dbReference>
<dbReference type="EMBL" id="JAAVJH010000002">
    <property type="protein sequence ID" value="NJR77694.1"/>
    <property type="molecule type" value="Genomic_DNA"/>
</dbReference>
<accession>A0ABX1CJW6</accession>
<dbReference type="SUPFAM" id="SSF53448">
    <property type="entry name" value="Nucleotide-diphospho-sugar transferases"/>
    <property type="match status" value="1"/>
</dbReference>
<dbReference type="RefSeq" id="WP_168133227.1">
    <property type="nucleotide sequence ID" value="NZ_JAAVJH010000002.1"/>
</dbReference>
<evidence type="ECO:0000313" key="1">
    <source>
        <dbReference type="EMBL" id="NJR77694.1"/>
    </source>
</evidence>
<organism evidence="1 2">
    <name type="scientific">Sphingomonas corticis</name>
    <dbReference type="NCBI Taxonomy" id="2722791"/>
    <lineage>
        <taxon>Bacteria</taxon>
        <taxon>Pseudomonadati</taxon>
        <taxon>Pseudomonadota</taxon>
        <taxon>Alphaproteobacteria</taxon>
        <taxon>Sphingomonadales</taxon>
        <taxon>Sphingomonadaceae</taxon>
        <taxon>Sphingomonas</taxon>
    </lineage>
</organism>
<protein>
    <recommendedName>
        <fullName evidence="3">Glycosyltransferase</fullName>
    </recommendedName>
</protein>
<sequence length="316" mass="34321">MRDAPLFAAVMPVGPGDREVARLRDMIDALAHHEPHRGTLVIVDDVPEPRGVEDLPVPDTLRAVVLPHRRTAVRTFRKGIGVCAPVMTGFAWVARHLDVSFALKFDTDSLVIAPFSDRVAALFERHPDVGMAGAYARSPGGGRRDWSHHGRPIRALARHPALHALLRRPAPAPADAMRHVRALVRAARRHGYVAGEHCLGGGYAIAGRTLRAMAADGWLDHAALWQTIDLPEDVMNGLHVRAVGHGFLDDVDEGGVFGVKYIGLPFPPDELERRGYGIIHAVKNDALPEAEIRDHFTSRRVAARGAAGPSSTMQPG</sequence>
<proteinExistence type="predicted"/>
<keyword evidence="2" id="KW-1185">Reference proteome</keyword>
<comment type="caution">
    <text evidence="1">The sequence shown here is derived from an EMBL/GenBank/DDBJ whole genome shotgun (WGS) entry which is preliminary data.</text>
</comment>
<reference evidence="1 2" key="1">
    <citation type="submission" date="2020-03" db="EMBL/GenBank/DDBJ databases">
        <authorList>
            <person name="Wang L."/>
            <person name="He N."/>
            <person name="Li Y."/>
            <person name="Fang Y."/>
            <person name="Zhang F."/>
        </authorList>
    </citation>
    <scope>NUCLEOTIDE SEQUENCE [LARGE SCALE GENOMIC DNA]</scope>
    <source>
        <strain evidence="1 2">36D10-4-7</strain>
    </source>
</reference>
<evidence type="ECO:0000313" key="2">
    <source>
        <dbReference type="Proteomes" id="UP000732399"/>
    </source>
</evidence>
<dbReference type="Proteomes" id="UP000732399">
    <property type="component" value="Unassembled WGS sequence"/>
</dbReference>
<gene>
    <name evidence="1" type="ORF">HBH26_03565</name>
</gene>
<evidence type="ECO:0008006" key="3">
    <source>
        <dbReference type="Google" id="ProtNLM"/>
    </source>
</evidence>